<sequence length="486" mass="53135">MATTLRTLCFGLAKNISLGSSTALKASSLGFQTRCFHQDHPIQQAAAAEPVSGPLGRHTATLVPGDGVGPELMGGVREVFKAAGVPLDFEEMFISEVSPNQSADLDTVVESFMRNKVGLKGILTTPTTFKGGVLETLNMKIRRKLDLFANVVWVRSLPGFQTRHNNLDFIIIREQTEGEYSALEHESVPGVIECLKIVTEKNSMRIAKFAFDYAMRHNRKKVTAVHKANIMKLGDGLFMRCCEEMSKLYPKIEFETMIIDNCCMQLVSNPYQFDVMVMPNLYGNIVDNLAAGLVGGAGVVPGESYSSSVAVFEQGARHAFAEAVGKDIANPTATLLASCNMLRHMHLEHHARIIEDTVLKVVKGGKIRTKDMGGYSSTSDYIKEVIHCDLRLSGPPSGRGADGGARTRDRRVPQNKKISRLQARASDLGWNSNPRQKGQCRYQDGNACSPVVANPPQIITDLFDADSISSPAHGLKSIKNLEITQL</sequence>
<dbReference type="GO" id="GO:0051287">
    <property type="term" value="F:NAD binding"/>
    <property type="evidence" value="ECO:0007669"/>
    <property type="project" value="UniProtKB-UniRule"/>
</dbReference>
<dbReference type="Proteomes" id="UP000735302">
    <property type="component" value="Unassembled WGS sequence"/>
</dbReference>
<dbReference type="InterPro" id="IPR004434">
    <property type="entry name" value="Isocitrate_DH_NAD"/>
</dbReference>
<reference evidence="9 10" key="1">
    <citation type="journal article" date="2021" name="Elife">
        <title>Chloroplast acquisition without the gene transfer in kleptoplastic sea slugs, Plakobranchus ocellatus.</title>
        <authorList>
            <person name="Maeda T."/>
            <person name="Takahashi S."/>
            <person name="Yoshida T."/>
            <person name="Shimamura S."/>
            <person name="Takaki Y."/>
            <person name="Nagai Y."/>
            <person name="Toyoda A."/>
            <person name="Suzuki Y."/>
            <person name="Arimoto A."/>
            <person name="Ishii H."/>
            <person name="Satoh N."/>
            <person name="Nishiyama T."/>
            <person name="Hasebe M."/>
            <person name="Maruyama T."/>
            <person name="Minagawa J."/>
            <person name="Obokata J."/>
            <person name="Shigenobu S."/>
        </authorList>
    </citation>
    <scope>NUCLEOTIDE SEQUENCE [LARGE SCALE GENOMIC DNA]</scope>
</reference>
<dbReference type="SMART" id="SM01329">
    <property type="entry name" value="Iso_dh"/>
    <property type="match status" value="1"/>
</dbReference>
<dbReference type="FunFam" id="3.40.718.10:FF:000001">
    <property type="entry name" value="Isocitrate dehydrogenase [NAD] subunit, mitochondrial"/>
    <property type="match status" value="1"/>
</dbReference>
<feature type="region of interest" description="Disordered" evidence="7">
    <location>
        <begin position="392"/>
        <end position="438"/>
    </location>
</feature>
<dbReference type="SUPFAM" id="SSF53659">
    <property type="entry name" value="Isocitrate/Isopropylmalate dehydrogenase-like"/>
    <property type="match status" value="1"/>
</dbReference>
<dbReference type="GO" id="GO:0006102">
    <property type="term" value="P:isocitrate metabolic process"/>
    <property type="evidence" value="ECO:0007669"/>
    <property type="project" value="TreeGrafter"/>
</dbReference>
<evidence type="ECO:0000256" key="2">
    <source>
        <dbReference type="ARBA" id="ARBA00007769"/>
    </source>
</evidence>
<accession>A0AAV4ATL0</accession>
<dbReference type="GO" id="GO:0000287">
    <property type="term" value="F:magnesium ion binding"/>
    <property type="evidence" value="ECO:0007669"/>
    <property type="project" value="UniProtKB-UniRule"/>
</dbReference>
<keyword evidence="3 6" id="KW-0816">Tricarboxylic acid cycle</keyword>
<feature type="domain" description="Isopropylmalate dehydrogenase-like" evidence="8">
    <location>
        <begin position="59"/>
        <end position="385"/>
    </location>
</feature>
<dbReference type="PANTHER" id="PTHR11835:SF42">
    <property type="entry name" value="ISOCITRATE DEHYDROGENASE [NAD] SUBUNIT BETA, MITOCHONDRIAL"/>
    <property type="match status" value="1"/>
</dbReference>
<dbReference type="Pfam" id="PF00180">
    <property type="entry name" value="Iso_dh"/>
    <property type="match status" value="1"/>
</dbReference>
<dbReference type="GO" id="GO:0006099">
    <property type="term" value="P:tricarboxylic acid cycle"/>
    <property type="evidence" value="ECO:0007669"/>
    <property type="project" value="UniProtKB-UniRule"/>
</dbReference>
<evidence type="ECO:0000256" key="1">
    <source>
        <dbReference type="ARBA" id="ARBA00004173"/>
    </source>
</evidence>
<dbReference type="NCBIfam" id="TIGR00175">
    <property type="entry name" value="mito_nad_idh"/>
    <property type="match status" value="1"/>
</dbReference>
<dbReference type="GO" id="GO:0005739">
    <property type="term" value="C:mitochondrion"/>
    <property type="evidence" value="ECO:0007669"/>
    <property type="project" value="UniProtKB-SubCell"/>
</dbReference>
<comment type="similarity">
    <text evidence="2 6">Belongs to the isocitrate and isopropylmalate dehydrogenases family.</text>
</comment>
<keyword evidence="4 6" id="KW-0809">Transit peptide</keyword>
<dbReference type="AlphaFoldDB" id="A0AAV4ATL0"/>
<comment type="caution">
    <text evidence="9">The sequence shown here is derived from an EMBL/GenBank/DDBJ whole genome shotgun (WGS) entry which is preliminary data.</text>
</comment>
<dbReference type="PROSITE" id="PS00470">
    <property type="entry name" value="IDH_IMDH"/>
    <property type="match status" value="1"/>
</dbReference>
<dbReference type="EMBL" id="BLXT01004113">
    <property type="protein sequence ID" value="GFO09684.1"/>
    <property type="molecule type" value="Genomic_DNA"/>
</dbReference>
<evidence type="ECO:0000259" key="8">
    <source>
        <dbReference type="SMART" id="SM01329"/>
    </source>
</evidence>
<evidence type="ECO:0000256" key="7">
    <source>
        <dbReference type="SAM" id="MobiDB-lite"/>
    </source>
</evidence>
<evidence type="ECO:0000313" key="9">
    <source>
        <dbReference type="EMBL" id="GFO09684.1"/>
    </source>
</evidence>
<keyword evidence="5 6" id="KW-0496">Mitochondrion</keyword>
<gene>
    <name evidence="9" type="ORF">PoB_003618900</name>
</gene>
<evidence type="ECO:0000256" key="3">
    <source>
        <dbReference type="ARBA" id="ARBA00022532"/>
    </source>
</evidence>
<evidence type="ECO:0000256" key="5">
    <source>
        <dbReference type="ARBA" id="ARBA00023128"/>
    </source>
</evidence>
<dbReference type="InterPro" id="IPR019818">
    <property type="entry name" value="IsoCit/isopropylmalate_DH_CS"/>
</dbReference>
<dbReference type="PANTHER" id="PTHR11835">
    <property type="entry name" value="DECARBOXYLATING DEHYDROGENASES-ISOCITRATE, ISOPROPYLMALATE, TARTRATE"/>
    <property type="match status" value="1"/>
</dbReference>
<name>A0AAV4ATL0_9GAST</name>
<evidence type="ECO:0000256" key="6">
    <source>
        <dbReference type="RuleBase" id="RU361266"/>
    </source>
</evidence>
<evidence type="ECO:0000313" key="10">
    <source>
        <dbReference type="Proteomes" id="UP000735302"/>
    </source>
</evidence>
<protein>
    <recommendedName>
        <fullName evidence="6">Isocitrate dehydrogenase [NAD] subunit, mitochondrial</fullName>
    </recommendedName>
</protein>
<dbReference type="InterPro" id="IPR024084">
    <property type="entry name" value="IsoPropMal-DH-like_dom"/>
</dbReference>
<dbReference type="Gene3D" id="3.40.718.10">
    <property type="entry name" value="Isopropylmalate Dehydrogenase"/>
    <property type="match status" value="1"/>
</dbReference>
<keyword evidence="10" id="KW-1185">Reference proteome</keyword>
<proteinExistence type="inferred from homology"/>
<organism evidence="9 10">
    <name type="scientific">Plakobranchus ocellatus</name>
    <dbReference type="NCBI Taxonomy" id="259542"/>
    <lineage>
        <taxon>Eukaryota</taxon>
        <taxon>Metazoa</taxon>
        <taxon>Spiralia</taxon>
        <taxon>Lophotrochozoa</taxon>
        <taxon>Mollusca</taxon>
        <taxon>Gastropoda</taxon>
        <taxon>Heterobranchia</taxon>
        <taxon>Euthyneura</taxon>
        <taxon>Panpulmonata</taxon>
        <taxon>Sacoglossa</taxon>
        <taxon>Placobranchoidea</taxon>
        <taxon>Plakobranchidae</taxon>
        <taxon>Plakobranchus</taxon>
    </lineage>
</organism>
<dbReference type="GO" id="GO:0016616">
    <property type="term" value="F:oxidoreductase activity, acting on the CH-OH group of donors, NAD or NADP as acceptor"/>
    <property type="evidence" value="ECO:0007669"/>
    <property type="project" value="InterPro"/>
</dbReference>
<evidence type="ECO:0000256" key="4">
    <source>
        <dbReference type="ARBA" id="ARBA00022946"/>
    </source>
</evidence>
<comment type="subcellular location">
    <subcellularLocation>
        <location evidence="1 6">Mitochondrion</location>
    </subcellularLocation>
</comment>